<sequence length="65" mass="7415">MTDPAQCPTCGGPLKYGGLVLTVREDDGKRTCRALWKCPTRHLWWQWSDRPDAPLETCPVPSLFR</sequence>
<dbReference type="EMBL" id="JAVTLL010000025">
    <property type="protein sequence ID" value="MDT7845449.1"/>
    <property type="molecule type" value="Genomic_DNA"/>
</dbReference>
<protein>
    <submittedName>
        <fullName evidence="1">Dehydrogenase</fullName>
    </submittedName>
</protein>
<dbReference type="Proteomes" id="UP001257948">
    <property type="component" value="Unassembled WGS sequence"/>
</dbReference>
<proteinExistence type="predicted"/>
<evidence type="ECO:0000313" key="1">
    <source>
        <dbReference type="EMBL" id="MDT7845449.1"/>
    </source>
</evidence>
<keyword evidence="2" id="KW-1185">Reference proteome</keyword>
<reference evidence="2" key="1">
    <citation type="submission" date="2023-07" db="EMBL/GenBank/DDBJ databases">
        <title>Draft genome sequence of the endophytic actinobacterium Streptomyces justiciae WPN32, a potential antibiotic producer.</title>
        <authorList>
            <person name="Yasawong M."/>
            <person name="Pana W."/>
            <person name="Ganta P."/>
            <person name="Santapan N."/>
            <person name="Songngamsuk T."/>
            <person name="Phatcharaharikarn M."/>
            <person name="Kerdtoob S."/>
            <person name="Nantapong N."/>
        </authorList>
    </citation>
    <scope>NUCLEOTIDE SEQUENCE [LARGE SCALE GENOMIC DNA]</scope>
    <source>
        <strain evidence="2">WPN32</strain>
    </source>
</reference>
<organism evidence="1 2">
    <name type="scientific">Streptomyces justiciae</name>
    <dbReference type="NCBI Taxonomy" id="2780140"/>
    <lineage>
        <taxon>Bacteria</taxon>
        <taxon>Bacillati</taxon>
        <taxon>Actinomycetota</taxon>
        <taxon>Actinomycetes</taxon>
        <taxon>Kitasatosporales</taxon>
        <taxon>Streptomycetaceae</taxon>
        <taxon>Streptomyces</taxon>
    </lineage>
</organism>
<comment type="caution">
    <text evidence="1">The sequence shown here is derived from an EMBL/GenBank/DDBJ whole genome shotgun (WGS) entry which is preliminary data.</text>
</comment>
<name>A0ABU3M3C2_9ACTN</name>
<accession>A0ABU3M3C2</accession>
<dbReference type="RefSeq" id="WP_314205542.1">
    <property type="nucleotide sequence ID" value="NZ_JAVTLL010000025.1"/>
</dbReference>
<gene>
    <name evidence="1" type="ORF">RQC66_32505</name>
</gene>
<evidence type="ECO:0000313" key="2">
    <source>
        <dbReference type="Proteomes" id="UP001257948"/>
    </source>
</evidence>